<reference evidence="1" key="2">
    <citation type="journal article" date="2023" name="Science">
        <title>Genomic signatures of disease resistance in endangered staghorn corals.</title>
        <authorList>
            <person name="Vollmer S.V."/>
            <person name="Selwyn J.D."/>
            <person name="Despard B.A."/>
            <person name="Roesel C.L."/>
        </authorList>
    </citation>
    <scope>NUCLEOTIDE SEQUENCE</scope>
    <source>
        <strain evidence="1">K2</strain>
    </source>
</reference>
<protein>
    <submittedName>
        <fullName evidence="1">Uncharacterized protein</fullName>
    </submittedName>
</protein>
<dbReference type="EMBL" id="JARQWQ010000064">
    <property type="protein sequence ID" value="KAK2555260.1"/>
    <property type="molecule type" value="Genomic_DNA"/>
</dbReference>
<evidence type="ECO:0000313" key="1">
    <source>
        <dbReference type="EMBL" id="KAK2555260.1"/>
    </source>
</evidence>
<dbReference type="Proteomes" id="UP001249851">
    <property type="component" value="Unassembled WGS sequence"/>
</dbReference>
<gene>
    <name evidence="1" type="ORF">P5673_023244</name>
</gene>
<proteinExistence type="predicted"/>
<dbReference type="AlphaFoldDB" id="A0AAD9UZG3"/>
<organism evidence="1 2">
    <name type="scientific">Acropora cervicornis</name>
    <name type="common">Staghorn coral</name>
    <dbReference type="NCBI Taxonomy" id="6130"/>
    <lineage>
        <taxon>Eukaryota</taxon>
        <taxon>Metazoa</taxon>
        <taxon>Cnidaria</taxon>
        <taxon>Anthozoa</taxon>
        <taxon>Hexacorallia</taxon>
        <taxon>Scleractinia</taxon>
        <taxon>Astrocoeniina</taxon>
        <taxon>Acroporidae</taxon>
        <taxon>Acropora</taxon>
    </lineage>
</organism>
<reference evidence="1" key="1">
    <citation type="journal article" date="2023" name="G3 (Bethesda)">
        <title>Whole genome assembly and annotation of the endangered Caribbean coral Acropora cervicornis.</title>
        <authorList>
            <person name="Selwyn J.D."/>
            <person name="Vollmer S.V."/>
        </authorList>
    </citation>
    <scope>NUCLEOTIDE SEQUENCE</scope>
    <source>
        <strain evidence="1">K2</strain>
    </source>
</reference>
<dbReference type="PANTHER" id="PTHR46601:SF1">
    <property type="entry name" value="ADF-H DOMAIN-CONTAINING PROTEIN"/>
    <property type="match status" value="1"/>
</dbReference>
<evidence type="ECO:0000313" key="2">
    <source>
        <dbReference type="Proteomes" id="UP001249851"/>
    </source>
</evidence>
<accession>A0AAD9UZG3</accession>
<sequence>MPHVIAKVVGDMSPGKRRVILEVCDNSVKRRKLEEANRKRRSDALSDDDVKEIEVFYLRDDIMCPGRKDCVSVKTPTRREQNQKRLLLIISEAHEIFKQESKVEVGLSKFASLRPRQVIPVSLCGHEVCMCKYHENIGLLLGGLHSVLSGVPKSPEVLLNTTVCNLHDQTCMDRECSVCEVEKPVEELFKGCDESLPVSYYQWDTSDNGRVRKHQVDCTAADAKEDLIAQLQPFGRHVYNIRRQYEELEYLKENLPQGEIIIHEDFAENFQMKPHREIMAAHWSNEMITLFTAVVYLRDHQGDLQFKSFAVVSDELSHDKSSVYSFNSAILTEAKKETKVNKVHYWSDGAASQFKNRYNLSSVLFHQEDFGSEASWSFFETAHGKGPCDGIGEEVNRAVWHSILQSNAVVTSAEEFFETTQRVCKKINVLFISEQQNCRAILHTHSVHYVAKSSDSTLVIARNSQFFIRDGCQEHTLICTASVPRASPSNTQCEEKVLVPSPIEEFHVPTLRNPTNPISPIAVQYGLPPELNAKFRISSPFTPLPHKAPVTAAILDGHDIQLPAQPPDIMSEPTLT</sequence>
<keyword evidence="2" id="KW-1185">Reference proteome</keyword>
<dbReference type="PANTHER" id="PTHR46601">
    <property type="entry name" value="ULP_PROTEASE DOMAIN-CONTAINING PROTEIN"/>
    <property type="match status" value="1"/>
</dbReference>
<comment type="caution">
    <text evidence="1">The sequence shown here is derived from an EMBL/GenBank/DDBJ whole genome shotgun (WGS) entry which is preliminary data.</text>
</comment>
<name>A0AAD9UZG3_ACRCE</name>